<dbReference type="SUPFAM" id="SSF46600">
    <property type="entry name" value="C-terminal UvrC-binding domain of UvrB"/>
    <property type="match status" value="1"/>
</dbReference>
<dbReference type="KEGG" id="caa:Caka_1064"/>
<dbReference type="RefSeq" id="WP_013042808.1">
    <property type="nucleotide sequence ID" value="NC_014008.1"/>
</dbReference>
<evidence type="ECO:0000256" key="2">
    <source>
        <dbReference type="SAM" id="Coils"/>
    </source>
</evidence>
<dbReference type="PROSITE" id="PS50151">
    <property type="entry name" value="UVR"/>
    <property type="match status" value="1"/>
</dbReference>
<feature type="domain" description="UVR" evidence="3">
    <location>
        <begin position="129"/>
        <end position="164"/>
    </location>
</feature>
<dbReference type="GO" id="GO:0005507">
    <property type="term" value="F:copper ion binding"/>
    <property type="evidence" value="ECO:0007669"/>
    <property type="project" value="TreeGrafter"/>
</dbReference>
<dbReference type="eggNOG" id="COG3880">
    <property type="taxonomic scope" value="Bacteria"/>
</dbReference>
<dbReference type="InterPro" id="IPR025542">
    <property type="entry name" value="YacH"/>
</dbReference>
<evidence type="ECO:0000313" key="4">
    <source>
        <dbReference type="EMBL" id="ADE54086.1"/>
    </source>
</evidence>
<sequence>MAEKLTCSLCGKEATVHLTQIINNKMHKVDLCEECAQQKGVTDPEGFALADLLQKSTFTPPKTELKGDDLVCPKCGYESADFRRTGRLGCADCYAAFESQVLPVLEDMHAGVTHKGKVPELAVERQSSQLNLQKLKDALASAIAEEAYEEAAKLRDQIRELEATSAASAMEISLK</sequence>
<dbReference type="GO" id="GO:0009432">
    <property type="term" value="P:SOS response"/>
    <property type="evidence" value="ECO:0007669"/>
    <property type="project" value="UniProtKB-KW"/>
</dbReference>
<accession>D5EHP5</accession>
<gene>
    <name evidence="4" type="ordered locus">Caka_1064</name>
</gene>
<keyword evidence="1" id="KW-0227">DNA damage</keyword>
<name>D5EHP5_CORAD</name>
<dbReference type="Proteomes" id="UP000000925">
    <property type="component" value="Chromosome"/>
</dbReference>
<dbReference type="GO" id="GO:1990169">
    <property type="term" value="P:stress response to copper ion"/>
    <property type="evidence" value="ECO:0007669"/>
    <property type="project" value="TreeGrafter"/>
</dbReference>
<dbReference type="HOGENOM" id="CLU_102553_1_0_0"/>
<dbReference type="PANTHER" id="PTHR38430:SF1">
    <property type="entry name" value="PROTEIN-ARGININE KINASE ACTIVATOR PROTEIN"/>
    <property type="match status" value="1"/>
</dbReference>
<keyword evidence="5" id="KW-1185">Reference proteome</keyword>
<organism evidence="4 5">
    <name type="scientific">Coraliomargarita akajimensis (strain DSM 45221 / IAM 15411 / JCM 23193 / KCTC 12865 / 04OKA010-24)</name>
    <dbReference type="NCBI Taxonomy" id="583355"/>
    <lineage>
        <taxon>Bacteria</taxon>
        <taxon>Pseudomonadati</taxon>
        <taxon>Verrucomicrobiota</taxon>
        <taxon>Opitutia</taxon>
        <taxon>Puniceicoccales</taxon>
        <taxon>Coraliomargaritaceae</taxon>
        <taxon>Coraliomargarita</taxon>
    </lineage>
</organism>
<evidence type="ECO:0000313" key="5">
    <source>
        <dbReference type="Proteomes" id="UP000000925"/>
    </source>
</evidence>
<keyword evidence="1" id="KW-0742">SOS response</keyword>
<dbReference type="GO" id="GO:0046870">
    <property type="term" value="F:cadmium ion binding"/>
    <property type="evidence" value="ECO:0007669"/>
    <property type="project" value="TreeGrafter"/>
</dbReference>
<dbReference type="STRING" id="583355.Caka_1064"/>
<reference evidence="4 5" key="1">
    <citation type="journal article" date="2010" name="Stand. Genomic Sci.">
        <title>Complete genome sequence of Coraliomargarita akajimensis type strain (04OKA010-24).</title>
        <authorList>
            <person name="Mavromatis K."/>
            <person name="Abt B."/>
            <person name="Brambilla E."/>
            <person name="Lapidus A."/>
            <person name="Copeland A."/>
            <person name="Deshpande S."/>
            <person name="Nolan M."/>
            <person name="Lucas S."/>
            <person name="Tice H."/>
            <person name="Cheng J.F."/>
            <person name="Han C."/>
            <person name="Detter J.C."/>
            <person name="Woyke T."/>
            <person name="Goodwin L."/>
            <person name="Pitluck S."/>
            <person name="Held B."/>
            <person name="Brettin T."/>
            <person name="Tapia R."/>
            <person name="Ivanova N."/>
            <person name="Mikhailova N."/>
            <person name="Pati A."/>
            <person name="Liolios K."/>
            <person name="Chen A."/>
            <person name="Palaniappan K."/>
            <person name="Land M."/>
            <person name="Hauser L."/>
            <person name="Chang Y.J."/>
            <person name="Jeffries C.D."/>
            <person name="Rohde M."/>
            <person name="Goker M."/>
            <person name="Bristow J."/>
            <person name="Eisen J.A."/>
            <person name="Markowitz V."/>
            <person name="Hugenholtz P."/>
            <person name="Klenk H.P."/>
            <person name="Kyrpides N.C."/>
        </authorList>
    </citation>
    <scope>NUCLEOTIDE SEQUENCE [LARGE SCALE GENOMIC DNA]</scope>
    <source>
        <strain evidence="5">DSM 45221 / IAM 15411 / JCM 23193 / KCTC 12865</strain>
    </source>
</reference>
<dbReference type="PIRSF" id="PIRSF015034">
    <property type="entry name" value="YacH"/>
    <property type="match status" value="1"/>
</dbReference>
<dbReference type="GO" id="GO:0008270">
    <property type="term" value="F:zinc ion binding"/>
    <property type="evidence" value="ECO:0007669"/>
    <property type="project" value="TreeGrafter"/>
</dbReference>
<dbReference type="AlphaFoldDB" id="D5EHP5"/>
<feature type="coiled-coil region" evidence="2">
    <location>
        <begin position="125"/>
        <end position="171"/>
    </location>
</feature>
<protein>
    <submittedName>
        <fullName evidence="4">UvrB/UvrC protein</fullName>
    </submittedName>
</protein>
<dbReference type="GO" id="GO:0050897">
    <property type="term" value="F:cobalt ion binding"/>
    <property type="evidence" value="ECO:0007669"/>
    <property type="project" value="TreeGrafter"/>
</dbReference>
<proteinExistence type="predicted"/>
<dbReference type="InterPro" id="IPR001943">
    <property type="entry name" value="UVR_dom"/>
</dbReference>
<dbReference type="GO" id="GO:1990170">
    <property type="term" value="P:stress response to cadmium ion"/>
    <property type="evidence" value="ECO:0007669"/>
    <property type="project" value="TreeGrafter"/>
</dbReference>
<evidence type="ECO:0000259" key="3">
    <source>
        <dbReference type="PROSITE" id="PS50151"/>
    </source>
</evidence>
<evidence type="ECO:0000256" key="1">
    <source>
        <dbReference type="ARBA" id="ARBA00023236"/>
    </source>
</evidence>
<dbReference type="OrthoDB" id="9788704at2"/>
<dbReference type="PANTHER" id="PTHR38430">
    <property type="entry name" value="PROTEIN-ARGININE KINASE ACTIVATOR PROTEIN"/>
    <property type="match status" value="1"/>
</dbReference>
<keyword evidence="2" id="KW-0175">Coiled coil</keyword>
<dbReference type="EMBL" id="CP001998">
    <property type="protein sequence ID" value="ADE54086.1"/>
    <property type="molecule type" value="Genomic_DNA"/>
</dbReference>
<dbReference type="Pfam" id="PF02151">
    <property type="entry name" value="UVR"/>
    <property type="match status" value="1"/>
</dbReference>
<dbReference type="InterPro" id="IPR036876">
    <property type="entry name" value="UVR_dom_sf"/>
</dbReference>